<feature type="binding site" description="axial binding residue" evidence="15">
    <location>
        <position position="446"/>
    </location>
    <ligand>
        <name>heme</name>
        <dbReference type="ChEBI" id="CHEBI:30413"/>
    </ligand>
    <ligandPart>
        <name>Fe</name>
        <dbReference type="ChEBI" id="CHEBI:18248"/>
    </ligandPart>
</feature>
<dbReference type="FunFam" id="1.10.630.10:FF:000026">
    <property type="entry name" value="Cytochrome P450 82C4"/>
    <property type="match status" value="1"/>
</dbReference>
<dbReference type="PANTHER" id="PTHR47950:SF15">
    <property type="entry name" value="CYTOCHROME P450"/>
    <property type="match status" value="1"/>
</dbReference>
<dbReference type="PANTHER" id="PTHR47950">
    <property type="entry name" value="CYTOCHROME P450, FAMILY 76, SUBFAMILY C, POLYPEPTIDE 5-RELATED"/>
    <property type="match status" value="1"/>
</dbReference>
<dbReference type="Proteomes" id="UP001634393">
    <property type="component" value="Unassembled WGS sequence"/>
</dbReference>
<keyword evidence="19" id="KW-1185">Reference proteome</keyword>
<gene>
    <name evidence="18" type="ORF">ACJIZ3_025698</name>
</gene>
<evidence type="ECO:0000256" key="10">
    <source>
        <dbReference type="ARBA" id="ARBA00050930"/>
    </source>
</evidence>
<keyword evidence="5 15" id="KW-0479">Metal-binding</keyword>
<comment type="catalytic activity">
    <reaction evidence="13">
        <text>apigenin 4',7-dimethyl ether + reduced [NADPH--hemoprotein reductase] + O2 = ladanein + oxidized [NADPH--hemoprotein reductase] + H2O + H(+)</text>
        <dbReference type="Rhea" id="RHEA:73435"/>
        <dbReference type="Rhea" id="RHEA-COMP:11964"/>
        <dbReference type="Rhea" id="RHEA-COMP:11965"/>
        <dbReference type="ChEBI" id="CHEBI:2769"/>
        <dbReference type="ChEBI" id="CHEBI:15377"/>
        <dbReference type="ChEBI" id="CHEBI:15378"/>
        <dbReference type="ChEBI" id="CHEBI:15379"/>
        <dbReference type="ChEBI" id="CHEBI:57618"/>
        <dbReference type="ChEBI" id="CHEBI:58210"/>
        <dbReference type="ChEBI" id="CHEBI:192702"/>
    </reaction>
    <physiologicalReaction direction="left-to-right" evidence="13">
        <dbReference type="Rhea" id="RHEA:73436"/>
    </physiologicalReaction>
</comment>
<organism evidence="18 19">
    <name type="scientific">Penstemon smallii</name>
    <dbReference type="NCBI Taxonomy" id="265156"/>
    <lineage>
        <taxon>Eukaryota</taxon>
        <taxon>Viridiplantae</taxon>
        <taxon>Streptophyta</taxon>
        <taxon>Embryophyta</taxon>
        <taxon>Tracheophyta</taxon>
        <taxon>Spermatophyta</taxon>
        <taxon>Magnoliopsida</taxon>
        <taxon>eudicotyledons</taxon>
        <taxon>Gunneridae</taxon>
        <taxon>Pentapetalae</taxon>
        <taxon>asterids</taxon>
        <taxon>lamiids</taxon>
        <taxon>Lamiales</taxon>
        <taxon>Plantaginaceae</taxon>
        <taxon>Cheloneae</taxon>
        <taxon>Penstemon</taxon>
    </lineage>
</organism>
<evidence type="ECO:0000256" key="9">
    <source>
        <dbReference type="ARBA" id="ARBA00034479"/>
    </source>
</evidence>
<comment type="catalytic activity">
    <reaction evidence="12">
        <text>(2S)-naringenin 4',7-dimethyl ether + reduced [NADPH--hemoprotein reductase] + O2 = (2S)-carthamidin-4',7-dimethyl ether + oxidized [NADPH--hemoprotein reductase] + H2O + H(+)</text>
        <dbReference type="Rhea" id="RHEA:73439"/>
        <dbReference type="Rhea" id="RHEA-COMP:11964"/>
        <dbReference type="Rhea" id="RHEA-COMP:11965"/>
        <dbReference type="ChEBI" id="CHEBI:15377"/>
        <dbReference type="ChEBI" id="CHEBI:15378"/>
        <dbReference type="ChEBI" id="CHEBI:15379"/>
        <dbReference type="ChEBI" id="CHEBI:57618"/>
        <dbReference type="ChEBI" id="CHEBI:58210"/>
        <dbReference type="ChEBI" id="CHEBI:192816"/>
        <dbReference type="ChEBI" id="CHEBI:192817"/>
    </reaction>
    <physiologicalReaction direction="left-to-right" evidence="12">
        <dbReference type="Rhea" id="RHEA:73440"/>
    </physiologicalReaction>
</comment>
<evidence type="ECO:0000256" key="5">
    <source>
        <dbReference type="ARBA" id="ARBA00022723"/>
    </source>
</evidence>
<dbReference type="AlphaFoldDB" id="A0ABD3TWC4"/>
<evidence type="ECO:0000256" key="7">
    <source>
        <dbReference type="ARBA" id="ARBA00023004"/>
    </source>
</evidence>
<accession>A0ABD3TWC4</accession>
<feature type="signal peptide" evidence="17">
    <location>
        <begin position="1"/>
        <end position="26"/>
    </location>
</feature>
<dbReference type="Gene3D" id="1.10.630.10">
    <property type="entry name" value="Cytochrome P450"/>
    <property type="match status" value="1"/>
</dbReference>
<comment type="pathway">
    <text evidence="9">Flavonoid metabolism.</text>
</comment>
<evidence type="ECO:0000256" key="8">
    <source>
        <dbReference type="ARBA" id="ARBA00023033"/>
    </source>
</evidence>
<evidence type="ECO:0000256" key="15">
    <source>
        <dbReference type="PIRSR" id="PIRSR602401-1"/>
    </source>
</evidence>
<comment type="similarity">
    <text evidence="3 16">Belongs to the cytochrome P450 family.</text>
</comment>
<dbReference type="CDD" id="cd11073">
    <property type="entry name" value="CYP76-like"/>
    <property type="match status" value="1"/>
</dbReference>
<dbReference type="GO" id="GO:0004497">
    <property type="term" value="F:monooxygenase activity"/>
    <property type="evidence" value="ECO:0007669"/>
    <property type="project" value="UniProtKB-KW"/>
</dbReference>
<evidence type="ECO:0000256" key="4">
    <source>
        <dbReference type="ARBA" id="ARBA00022617"/>
    </source>
</evidence>
<feature type="chain" id="PRO_5044788582" description="Flavonoid-6-hydroxylase" evidence="17">
    <location>
        <begin position="27"/>
        <end position="505"/>
    </location>
</feature>
<evidence type="ECO:0000256" key="6">
    <source>
        <dbReference type="ARBA" id="ARBA00023002"/>
    </source>
</evidence>
<comment type="caution">
    <text evidence="18">The sequence shown here is derived from an EMBL/GenBank/DDBJ whole genome shotgun (WGS) entry which is preliminary data.</text>
</comment>
<evidence type="ECO:0000313" key="19">
    <source>
        <dbReference type="Proteomes" id="UP001634393"/>
    </source>
</evidence>
<dbReference type="InterPro" id="IPR017972">
    <property type="entry name" value="Cyt_P450_CS"/>
</dbReference>
<dbReference type="SUPFAM" id="SSF48264">
    <property type="entry name" value="Cytochrome P450"/>
    <property type="match status" value="1"/>
</dbReference>
<evidence type="ECO:0000256" key="11">
    <source>
        <dbReference type="ARBA" id="ARBA00051691"/>
    </source>
</evidence>
<evidence type="ECO:0000313" key="18">
    <source>
        <dbReference type="EMBL" id="KAL3841107.1"/>
    </source>
</evidence>
<comment type="catalytic activity">
    <reaction evidence="10">
        <text>(2S)-sakuranetin + reduced [NADPH--hemoprotein reductase] + O2 = (2S)-7-methylcarthamidin + oxidized [NADPH--hemoprotein reductase] + H2O + H(+)</text>
        <dbReference type="Rhea" id="RHEA:73431"/>
        <dbReference type="Rhea" id="RHEA-COMP:11964"/>
        <dbReference type="Rhea" id="RHEA-COMP:11965"/>
        <dbReference type="ChEBI" id="CHEBI:15377"/>
        <dbReference type="ChEBI" id="CHEBI:15378"/>
        <dbReference type="ChEBI" id="CHEBI:15379"/>
        <dbReference type="ChEBI" id="CHEBI:28927"/>
        <dbReference type="ChEBI" id="CHEBI:57618"/>
        <dbReference type="ChEBI" id="CHEBI:58210"/>
        <dbReference type="ChEBI" id="CHEBI:192815"/>
    </reaction>
    <physiologicalReaction direction="left-to-right" evidence="10">
        <dbReference type="Rhea" id="RHEA:73432"/>
    </physiologicalReaction>
</comment>
<reference evidence="18 19" key="1">
    <citation type="submission" date="2024-12" db="EMBL/GenBank/DDBJ databases">
        <title>The unique morphological basis and parallel evolutionary history of personate flowers in Penstemon.</title>
        <authorList>
            <person name="Depatie T.H."/>
            <person name="Wessinger C.A."/>
        </authorList>
    </citation>
    <scope>NUCLEOTIDE SEQUENCE [LARGE SCALE GENOMIC DNA]</scope>
    <source>
        <strain evidence="18">WTNN_2</strain>
        <tissue evidence="18">Leaf</tissue>
    </source>
</reference>
<dbReference type="InterPro" id="IPR002401">
    <property type="entry name" value="Cyt_P450_E_grp-I"/>
</dbReference>
<evidence type="ECO:0000256" key="3">
    <source>
        <dbReference type="ARBA" id="ARBA00010617"/>
    </source>
</evidence>
<dbReference type="PRINTS" id="PR00463">
    <property type="entry name" value="EP450I"/>
</dbReference>
<keyword evidence="4 15" id="KW-0349">Heme</keyword>
<dbReference type="PRINTS" id="PR00385">
    <property type="entry name" value="P450"/>
</dbReference>
<proteinExistence type="inferred from homology"/>
<evidence type="ECO:0000256" key="16">
    <source>
        <dbReference type="RuleBase" id="RU000461"/>
    </source>
</evidence>
<comment type="subcellular location">
    <subcellularLocation>
        <location evidence="2">Membrane</location>
        <topology evidence="2">Single-pass membrane protein</topology>
    </subcellularLocation>
</comment>
<evidence type="ECO:0000256" key="17">
    <source>
        <dbReference type="SAM" id="SignalP"/>
    </source>
</evidence>
<sequence length="505" mass="57806">MDSVLWFCISFSLAIFLWFKFKSKNGASNKLLPPGPPAWPLIGNIFDVGMMPYRNLHKLGDKYGPVLWLKLGMSNTLVIQSAKAAEELFKKHDLPFSDRRVVDSLTACDFDKGSMIFGCYGEYWRMTRKLCSSELFVHKKISASAPSRQSCIDIMIQCIKKDVNVNGGGSGEIEFDKYLTLMTFNLISNYVISRDIIMDSKSDKGNEFIEAMNNFMKWNGIPNLVDSFPFLKWVDPQGIRRNTQKYLSKLINIVDGFVKERVHEKLLGKEKEPKDLLYALLEHQGKGEEEELSEENVTIIVLEMFLAGTETTSSTIQWGMSELLRNPDSLQKLKDELDQVIGRSRNVEESDLNKLPYLQAVVKETMRLYPSLPLLLPRNAREDTKFMGYFIPKNTMVIVNAWAIHRDPNSWDDPLSFKPDRFINSKIDSKGQNFELIPFGSGRRSCIGMFLGEKMVSLTLARLVQTFDWKLPDNVPPESMDMRERMGLSLHRLVPLTAIPIERKI</sequence>
<keyword evidence="7 15" id="KW-0408">Iron</keyword>
<comment type="cofactor">
    <cofactor evidence="1 15">
        <name>heme</name>
        <dbReference type="ChEBI" id="CHEBI:30413"/>
    </cofactor>
</comment>
<evidence type="ECO:0000256" key="2">
    <source>
        <dbReference type="ARBA" id="ARBA00004167"/>
    </source>
</evidence>
<protein>
    <recommendedName>
        <fullName evidence="14">Flavonoid-6-hydroxylase</fullName>
    </recommendedName>
</protein>
<dbReference type="InterPro" id="IPR001128">
    <property type="entry name" value="Cyt_P450"/>
</dbReference>
<dbReference type="PROSITE" id="PS00086">
    <property type="entry name" value="CYTOCHROME_P450"/>
    <property type="match status" value="1"/>
</dbReference>
<keyword evidence="6 16" id="KW-0560">Oxidoreductase</keyword>
<evidence type="ECO:0000256" key="12">
    <source>
        <dbReference type="ARBA" id="ARBA00052049"/>
    </source>
</evidence>
<dbReference type="GO" id="GO:0016020">
    <property type="term" value="C:membrane"/>
    <property type="evidence" value="ECO:0007669"/>
    <property type="project" value="UniProtKB-SubCell"/>
</dbReference>
<comment type="catalytic activity">
    <reaction evidence="11">
        <text>genkwanin + reduced [NADPH--hemoprotein reductase] + O2 = scutellarein 7-methyl ether + oxidized [NADPH--hemoprotein reductase] + H2O</text>
        <dbReference type="Rhea" id="RHEA:73427"/>
        <dbReference type="Rhea" id="RHEA-COMP:11964"/>
        <dbReference type="Rhea" id="RHEA-COMP:11965"/>
        <dbReference type="ChEBI" id="CHEBI:15377"/>
        <dbReference type="ChEBI" id="CHEBI:15379"/>
        <dbReference type="ChEBI" id="CHEBI:57618"/>
        <dbReference type="ChEBI" id="CHEBI:58210"/>
        <dbReference type="ChEBI" id="CHEBI:192700"/>
        <dbReference type="ChEBI" id="CHEBI:192701"/>
    </reaction>
    <physiologicalReaction direction="left-to-right" evidence="11">
        <dbReference type="Rhea" id="RHEA:73428"/>
    </physiologicalReaction>
</comment>
<keyword evidence="8 16" id="KW-0503">Monooxygenase</keyword>
<evidence type="ECO:0000256" key="1">
    <source>
        <dbReference type="ARBA" id="ARBA00001971"/>
    </source>
</evidence>
<name>A0ABD3TWC4_9LAMI</name>
<dbReference type="InterPro" id="IPR036396">
    <property type="entry name" value="Cyt_P450_sf"/>
</dbReference>
<evidence type="ECO:0000256" key="14">
    <source>
        <dbReference type="ARBA" id="ARBA00067499"/>
    </source>
</evidence>
<dbReference type="Pfam" id="PF00067">
    <property type="entry name" value="p450"/>
    <property type="match status" value="1"/>
</dbReference>
<dbReference type="GO" id="GO:0046872">
    <property type="term" value="F:metal ion binding"/>
    <property type="evidence" value="ECO:0007669"/>
    <property type="project" value="UniProtKB-KW"/>
</dbReference>
<keyword evidence="17" id="KW-0732">Signal</keyword>
<dbReference type="EMBL" id="JBJXBP010000003">
    <property type="protein sequence ID" value="KAL3841107.1"/>
    <property type="molecule type" value="Genomic_DNA"/>
</dbReference>
<evidence type="ECO:0000256" key="13">
    <source>
        <dbReference type="ARBA" id="ARBA00052216"/>
    </source>
</evidence>